<dbReference type="CDD" id="cd02801">
    <property type="entry name" value="DUS_like_FMN"/>
    <property type="match status" value="1"/>
</dbReference>
<comment type="caution">
    <text evidence="16">The sequence shown here is derived from an EMBL/GenBank/DDBJ whole genome shotgun (WGS) entry which is preliminary data.</text>
</comment>
<dbReference type="InterPro" id="IPR018517">
    <property type="entry name" value="tRNA_hU_synthase_CS"/>
</dbReference>
<evidence type="ECO:0000256" key="11">
    <source>
        <dbReference type="ARBA" id="ARBA00047652"/>
    </source>
</evidence>
<dbReference type="GO" id="GO:0050660">
    <property type="term" value="F:flavin adenine dinucleotide binding"/>
    <property type="evidence" value="ECO:0007669"/>
    <property type="project" value="InterPro"/>
</dbReference>
<evidence type="ECO:0000256" key="4">
    <source>
        <dbReference type="ARBA" id="ARBA00022694"/>
    </source>
</evidence>
<name>A0AAE0G5F8_9CHLO</name>
<organism evidence="16 17">
    <name type="scientific">Cymbomonas tetramitiformis</name>
    <dbReference type="NCBI Taxonomy" id="36881"/>
    <lineage>
        <taxon>Eukaryota</taxon>
        <taxon>Viridiplantae</taxon>
        <taxon>Chlorophyta</taxon>
        <taxon>Pyramimonadophyceae</taxon>
        <taxon>Pyramimonadales</taxon>
        <taxon>Pyramimonadaceae</taxon>
        <taxon>Cymbomonas</taxon>
    </lineage>
</organism>
<keyword evidence="7" id="KW-0520">NAD</keyword>
<evidence type="ECO:0000256" key="8">
    <source>
        <dbReference type="ARBA" id="ARBA00038313"/>
    </source>
</evidence>
<gene>
    <name evidence="16" type="ORF">CYMTET_19719</name>
</gene>
<keyword evidence="2" id="KW-0285">Flavoprotein</keyword>
<dbReference type="Gene3D" id="2.40.50.140">
    <property type="entry name" value="Nucleic acid-binding proteins"/>
    <property type="match status" value="1"/>
</dbReference>
<dbReference type="PROSITE" id="PS01136">
    <property type="entry name" value="UPF0034"/>
    <property type="match status" value="1"/>
</dbReference>
<evidence type="ECO:0000256" key="5">
    <source>
        <dbReference type="ARBA" id="ARBA00022857"/>
    </source>
</evidence>
<dbReference type="InterPro" id="IPR013785">
    <property type="entry name" value="Aldolase_TIM"/>
</dbReference>
<keyword evidence="17" id="KW-1185">Reference proteome</keyword>
<protein>
    <recommendedName>
        <fullName evidence="9">tRNA-dihydrouridine(16/17) synthase [NAD(P)(+)]</fullName>
        <ecNumber evidence="9">1.3.1.88</ecNumber>
    </recommendedName>
</protein>
<comment type="cofactor">
    <cofactor evidence="1">
        <name>FMN</name>
        <dbReference type="ChEBI" id="CHEBI:58210"/>
    </cofactor>
</comment>
<evidence type="ECO:0000256" key="13">
    <source>
        <dbReference type="ARBA" id="ARBA00049467"/>
    </source>
</evidence>
<evidence type="ECO:0000313" key="17">
    <source>
        <dbReference type="Proteomes" id="UP001190700"/>
    </source>
</evidence>
<dbReference type="PANTHER" id="PTHR11082">
    <property type="entry name" value="TRNA-DIHYDROURIDINE SYNTHASE"/>
    <property type="match status" value="1"/>
</dbReference>
<dbReference type="GO" id="GO:0017150">
    <property type="term" value="F:tRNA dihydrouridine synthase activity"/>
    <property type="evidence" value="ECO:0007669"/>
    <property type="project" value="InterPro"/>
</dbReference>
<evidence type="ECO:0000256" key="2">
    <source>
        <dbReference type="ARBA" id="ARBA00022630"/>
    </source>
</evidence>
<comment type="catalytic activity">
    <reaction evidence="13">
        <text>5,6-dihydrouridine(17) in tRNA + NADP(+) = uridine(17) in tRNA + NADPH + H(+)</text>
        <dbReference type="Rhea" id="RHEA:53368"/>
        <dbReference type="Rhea" id="RHEA-COMP:13541"/>
        <dbReference type="Rhea" id="RHEA-COMP:13542"/>
        <dbReference type="ChEBI" id="CHEBI:15378"/>
        <dbReference type="ChEBI" id="CHEBI:57783"/>
        <dbReference type="ChEBI" id="CHEBI:58349"/>
        <dbReference type="ChEBI" id="CHEBI:65315"/>
        <dbReference type="ChEBI" id="CHEBI:74443"/>
        <dbReference type="EC" id="1.3.1.88"/>
    </reaction>
    <physiologicalReaction direction="right-to-left" evidence="13">
        <dbReference type="Rhea" id="RHEA:53370"/>
    </physiologicalReaction>
</comment>
<keyword evidence="5" id="KW-0521">NADP</keyword>
<keyword evidence="6" id="KW-0560">Oxidoreductase</keyword>
<dbReference type="EMBL" id="LGRX02009246">
    <property type="protein sequence ID" value="KAK3271957.1"/>
    <property type="molecule type" value="Genomic_DNA"/>
</dbReference>
<comment type="catalytic activity">
    <reaction evidence="12">
        <text>5,6-dihydrouridine(16) in tRNA + NAD(+) = uridine(16) in tRNA + NADH + H(+)</text>
        <dbReference type="Rhea" id="RHEA:53380"/>
        <dbReference type="Rhea" id="RHEA-COMP:13543"/>
        <dbReference type="Rhea" id="RHEA-COMP:13544"/>
        <dbReference type="ChEBI" id="CHEBI:15378"/>
        <dbReference type="ChEBI" id="CHEBI:57540"/>
        <dbReference type="ChEBI" id="CHEBI:57945"/>
        <dbReference type="ChEBI" id="CHEBI:65315"/>
        <dbReference type="ChEBI" id="CHEBI:74443"/>
        <dbReference type="EC" id="1.3.1.88"/>
    </reaction>
    <physiologicalReaction direction="right-to-left" evidence="12">
        <dbReference type="Rhea" id="RHEA:53382"/>
    </physiologicalReaction>
</comment>
<accession>A0AAE0G5F8</accession>
<dbReference type="Proteomes" id="UP001190700">
    <property type="component" value="Unassembled WGS sequence"/>
</dbReference>
<dbReference type="PROSITE" id="PS51857">
    <property type="entry name" value="CSD_2"/>
    <property type="match status" value="1"/>
</dbReference>
<dbReference type="InterPro" id="IPR035587">
    <property type="entry name" value="DUS-like_FMN-bd"/>
</dbReference>
<proteinExistence type="inferred from homology"/>
<dbReference type="InterPro" id="IPR012340">
    <property type="entry name" value="NA-bd_OB-fold"/>
</dbReference>
<evidence type="ECO:0000256" key="9">
    <source>
        <dbReference type="ARBA" id="ARBA00038890"/>
    </source>
</evidence>
<dbReference type="EC" id="1.3.1.88" evidence="9"/>
<evidence type="ECO:0000256" key="6">
    <source>
        <dbReference type="ARBA" id="ARBA00023002"/>
    </source>
</evidence>
<dbReference type="GO" id="GO:0003676">
    <property type="term" value="F:nucleic acid binding"/>
    <property type="evidence" value="ECO:0007669"/>
    <property type="project" value="InterPro"/>
</dbReference>
<dbReference type="AlphaFoldDB" id="A0AAE0G5F8"/>
<comment type="catalytic activity">
    <reaction evidence="10">
        <text>5,6-dihydrouridine(17) in tRNA + NAD(+) = uridine(17) in tRNA + NADH + H(+)</text>
        <dbReference type="Rhea" id="RHEA:53372"/>
        <dbReference type="Rhea" id="RHEA-COMP:13541"/>
        <dbReference type="Rhea" id="RHEA-COMP:13542"/>
        <dbReference type="ChEBI" id="CHEBI:15378"/>
        <dbReference type="ChEBI" id="CHEBI:57540"/>
        <dbReference type="ChEBI" id="CHEBI:57945"/>
        <dbReference type="ChEBI" id="CHEBI:65315"/>
        <dbReference type="ChEBI" id="CHEBI:74443"/>
        <dbReference type="EC" id="1.3.1.88"/>
    </reaction>
    <physiologicalReaction direction="right-to-left" evidence="10">
        <dbReference type="Rhea" id="RHEA:53374"/>
    </physiologicalReaction>
</comment>
<reference evidence="16 17" key="1">
    <citation type="journal article" date="2015" name="Genome Biol. Evol.">
        <title>Comparative Genomics of a Bacterivorous Green Alga Reveals Evolutionary Causalities and Consequences of Phago-Mixotrophic Mode of Nutrition.</title>
        <authorList>
            <person name="Burns J.A."/>
            <person name="Paasch A."/>
            <person name="Narechania A."/>
            <person name="Kim E."/>
        </authorList>
    </citation>
    <scope>NUCLEOTIDE SEQUENCE [LARGE SCALE GENOMIC DNA]</scope>
    <source>
        <strain evidence="16 17">PLY_AMNH</strain>
    </source>
</reference>
<evidence type="ECO:0000256" key="14">
    <source>
        <dbReference type="SAM" id="MobiDB-lite"/>
    </source>
</evidence>
<keyword evidence="4" id="KW-0819">tRNA processing</keyword>
<keyword evidence="3" id="KW-0288">FMN</keyword>
<evidence type="ECO:0000256" key="7">
    <source>
        <dbReference type="ARBA" id="ARBA00023027"/>
    </source>
</evidence>
<dbReference type="PANTHER" id="PTHR11082:SF5">
    <property type="entry name" value="TRNA-DIHYDROURIDINE(16_17) SYNTHASE [NAD(P)(+)]-LIKE"/>
    <property type="match status" value="1"/>
</dbReference>
<evidence type="ECO:0000313" key="16">
    <source>
        <dbReference type="EMBL" id="KAK3271957.1"/>
    </source>
</evidence>
<evidence type="ECO:0000256" key="10">
    <source>
        <dbReference type="ARBA" id="ARBA00047287"/>
    </source>
</evidence>
<dbReference type="InterPro" id="IPR002059">
    <property type="entry name" value="CSP_DNA-bd"/>
</dbReference>
<dbReference type="SUPFAM" id="SSF51395">
    <property type="entry name" value="FMN-linked oxidoreductases"/>
    <property type="match status" value="1"/>
</dbReference>
<feature type="region of interest" description="Disordered" evidence="14">
    <location>
        <begin position="331"/>
        <end position="352"/>
    </location>
</feature>
<comment type="catalytic activity">
    <reaction evidence="11">
        <text>5,6-dihydrouridine(16) in tRNA + NADP(+) = uridine(16) in tRNA + NADPH + H(+)</text>
        <dbReference type="Rhea" id="RHEA:53376"/>
        <dbReference type="Rhea" id="RHEA-COMP:13543"/>
        <dbReference type="Rhea" id="RHEA-COMP:13544"/>
        <dbReference type="ChEBI" id="CHEBI:15378"/>
        <dbReference type="ChEBI" id="CHEBI:57783"/>
        <dbReference type="ChEBI" id="CHEBI:58349"/>
        <dbReference type="ChEBI" id="CHEBI:65315"/>
        <dbReference type="ChEBI" id="CHEBI:74443"/>
        <dbReference type="EC" id="1.3.1.88"/>
    </reaction>
    <physiologicalReaction direction="right-to-left" evidence="11">
        <dbReference type="Rhea" id="RHEA:53378"/>
    </physiologicalReaction>
</comment>
<feature type="domain" description="CSD" evidence="15">
    <location>
        <begin position="275"/>
        <end position="360"/>
    </location>
</feature>
<evidence type="ECO:0000256" key="1">
    <source>
        <dbReference type="ARBA" id="ARBA00001917"/>
    </source>
</evidence>
<sequence length="532" mass="58923">MIDATRYVNSSPDRRLEMFATCAEDRPLVAQLCCNAQSGDDFLAAAARIQNHVDAVDINLGCPQERASKEGFGAFMCDKPESVLDLVRRASHLLQVPMFCKIRILPAGTQATVDFAKKLQEAGCACLCMHGRTREQTSHESDTADWQAIKAVRRALSIPVIANGGIRHHDDVERIVSKTRCVAAMSATALLRNPALFRPPCERYSGTAGMLRLAVEYLHLCTKEPGDVSVKGIESHIKEMLLMPLLRLQYVHCPLVLPDPLVSLQTSASRTLKNHHVGIVKFYNGDRGFGMIRNMAQLEDPHDVAIDAFFRQTDLLGAGQVLPGDRVAFTLPHEPPSGSGRKKKGKRAGAQCPKAKNVERLVRSVTGFPEQMFYQLFVIAVMLGHNFDGKDATKAEVKTIVEAARSQVQGQREASVLHIPNLHLEFDAAVASLISYYRAECARRTSLQEATCRDRISARTLEHAHVYDDAHTLLESKQRGRKRGAGWNVTPDFRLWSHALVVVLCAVLMCACFPDALNSVRSILQERRLSQT</sequence>
<dbReference type="Gene3D" id="3.20.20.70">
    <property type="entry name" value="Aldolase class I"/>
    <property type="match status" value="1"/>
</dbReference>
<evidence type="ECO:0000256" key="3">
    <source>
        <dbReference type="ARBA" id="ARBA00022643"/>
    </source>
</evidence>
<comment type="similarity">
    <text evidence="8">Belongs to the Dus family. Dus1 subfamily.</text>
</comment>
<evidence type="ECO:0000259" key="15">
    <source>
        <dbReference type="PROSITE" id="PS51857"/>
    </source>
</evidence>
<dbReference type="Pfam" id="PF01207">
    <property type="entry name" value="Dus"/>
    <property type="match status" value="1"/>
</dbReference>
<evidence type="ECO:0000256" key="12">
    <source>
        <dbReference type="ARBA" id="ARBA00048934"/>
    </source>
</evidence>